<protein>
    <recommendedName>
        <fullName evidence="11">Dihydroorotate dehydrogenase (quinone)</fullName>
        <ecNumber evidence="11">1.3.5.2</ecNumber>
    </recommendedName>
    <alternativeName>
        <fullName evidence="11">DHOdehase</fullName>
        <shortName evidence="11">DHOD</shortName>
        <shortName evidence="11">DHODase</shortName>
    </alternativeName>
    <alternativeName>
        <fullName evidence="11">Dihydroorotate oxidase</fullName>
    </alternativeName>
</protein>
<keyword evidence="8 11" id="KW-0560">Oxidoreductase</keyword>
<evidence type="ECO:0000256" key="10">
    <source>
        <dbReference type="ARBA" id="ARBA00048639"/>
    </source>
</evidence>
<keyword evidence="14" id="KW-1185">Reference proteome</keyword>
<dbReference type="Gene3D" id="3.20.20.70">
    <property type="entry name" value="Aldolase class I"/>
    <property type="match status" value="1"/>
</dbReference>
<dbReference type="InterPro" id="IPR001295">
    <property type="entry name" value="Dihydroorotate_DH_CS"/>
</dbReference>
<dbReference type="GO" id="GO:0044205">
    <property type="term" value="P:'de novo' UMP biosynthetic process"/>
    <property type="evidence" value="ECO:0007669"/>
    <property type="project" value="UniProtKB-UniRule"/>
</dbReference>
<keyword evidence="9 11" id="KW-0472">Membrane</keyword>
<keyword evidence="11" id="KW-1003">Cell membrane</keyword>
<feature type="binding site" evidence="11">
    <location>
        <begin position="308"/>
        <end position="309"/>
    </location>
    <ligand>
        <name>FMN</name>
        <dbReference type="ChEBI" id="CHEBI:58210"/>
    </ligand>
</feature>
<evidence type="ECO:0000256" key="9">
    <source>
        <dbReference type="ARBA" id="ARBA00023136"/>
    </source>
</evidence>
<dbReference type="GO" id="GO:0005886">
    <property type="term" value="C:plasma membrane"/>
    <property type="evidence" value="ECO:0007669"/>
    <property type="project" value="UniProtKB-SubCell"/>
</dbReference>
<dbReference type="InterPro" id="IPR005720">
    <property type="entry name" value="Dihydroorotate_DH_cat"/>
</dbReference>
<dbReference type="CDD" id="cd04738">
    <property type="entry name" value="DHOD_2_like"/>
    <property type="match status" value="1"/>
</dbReference>
<comment type="similarity">
    <text evidence="4 11">Belongs to the dihydroorotate dehydrogenase family. Type 2 subfamily.</text>
</comment>
<dbReference type="PANTHER" id="PTHR48109:SF4">
    <property type="entry name" value="DIHYDROOROTATE DEHYDROGENASE (QUINONE), MITOCHONDRIAL"/>
    <property type="match status" value="1"/>
</dbReference>
<proteinExistence type="inferred from homology"/>
<evidence type="ECO:0000256" key="8">
    <source>
        <dbReference type="ARBA" id="ARBA00023002"/>
    </source>
</evidence>
<dbReference type="HAMAP" id="MF_00225">
    <property type="entry name" value="DHO_dh_type2"/>
    <property type="match status" value="1"/>
</dbReference>
<dbReference type="PANTHER" id="PTHR48109">
    <property type="entry name" value="DIHYDROOROTATE DEHYDROGENASE (QUINONE), MITOCHONDRIAL-RELATED"/>
    <property type="match status" value="1"/>
</dbReference>
<feature type="active site" description="Nucleophile" evidence="11">
    <location>
        <position position="170"/>
    </location>
</feature>
<comment type="subcellular location">
    <subcellularLocation>
        <location evidence="11">Cell membrane</location>
        <topology evidence="11">Peripheral membrane protein</topology>
    </subcellularLocation>
    <subcellularLocation>
        <location evidence="2">Membrane</location>
    </subcellularLocation>
</comment>
<dbReference type="PROSITE" id="PS00912">
    <property type="entry name" value="DHODEHASE_2"/>
    <property type="match status" value="1"/>
</dbReference>
<evidence type="ECO:0000256" key="7">
    <source>
        <dbReference type="ARBA" id="ARBA00022975"/>
    </source>
</evidence>
<dbReference type="Proteomes" id="UP000666240">
    <property type="component" value="Unassembled WGS sequence"/>
</dbReference>
<dbReference type="PIRSF" id="PIRSF000164">
    <property type="entry name" value="DHO_oxidase"/>
    <property type="match status" value="1"/>
</dbReference>
<dbReference type="NCBIfam" id="NF003652">
    <property type="entry name" value="PRK05286.2-5"/>
    <property type="match status" value="1"/>
</dbReference>
<dbReference type="GO" id="GO:0005737">
    <property type="term" value="C:cytoplasm"/>
    <property type="evidence" value="ECO:0007669"/>
    <property type="project" value="InterPro"/>
</dbReference>
<dbReference type="PROSITE" id="PS00911">
    <property type="entry name" value="DHODEHASE_1"/>
    <property type="match status" value="1"/>
</dbReference>
<name>A0A8J7UMP4_9HYPH</name>
<feature type="binding site" evidence="11">
    <location>
        <position position="172"/>
    </location>
    <ligand>
        <name>substrate</name>
    </ligand>
</feature>
<evidence type="ECO:0000313" key="14">
    <source>
        <dbReference type="Proteomes" id="UP000666240"/>
    </source>
</evidence>
<dbReference type="NCBIfam" id="NF003645">
    <property type="entry name" value="PRK05286.1-2"/>
    <property type="match status" value="1"/>
</dbReference>
<dbReference type="InterPro" id="IPR013785">
    <property type="entry name" value="Aldolase_TIM"/>
</dbReference>
<gene>
    <name evidence="11" type="primary">pyrD</name>
    <name evidence="13" type="ORF">J5Y06_18210</name>
</gene>
<dbReference type="UniPathway" id="UPA00070">
    <property type="reaction ID" value="UER00946"/>
</dbReference>
<keyword evidence="6 11" id="KW-0288">FMN</keyword>
<evidence type="ECO:0000313" key="13">
    <source>
        <dbReference type="EMBL" id="MBP0440587.1"/>
    </source>
</evidence>
<feature type="binding site" evidence="11">
    <location>
        <begin position="237"/>
        <end position="238"/>
    </location>
    <ligand>
        <name>substrate</name>
    </ligand>
</feature>
<feature type="binding site" evidence="11">
    <location>
        <begin position="59"/>
        <end position="63"/>
    </location>
    <ligand>
        <name>FMN</name>
        <dbReference type="ChEBI" id="CHEBI:58210"/>
    </ligand>
</feature>
<evidence type="ECO:0000259" key="12">
    <source>
        <dbReference type="Pfam" id="PF01180"/>
    </source>
</evidence>
<feature type="binding site" evidence="11">
    <location>
        <position position="167"/>
    </location>
    <ligand>
        <name>FMN</name>
        <dbReference type="ChEBI" id="CHEBI:58210"/>
    </ligand>
</feature>
<feature type="binding site" evidence="11">
    <location>
        <position position="236"/>
    </location>
    <ligand>
        <name>FMN</name>
        <dbReference type="ChEBI" id="CHEBI:58210"/>
    </ligand>
</feature>
<dbReference type="GO" id="GO:0006207">
    <property type="term" value="P:'de novo' pyrimidine nucleobase biosynthetic process"/>
    <property type="evidence" value="ECO:0007669"/>
    <property type="project" value="UniProtKB-UniRule"/>
</dbReference>
<evidence type="ECO:0000256" key="5">
    <source>
        <dbReference type="ARBA" id="ARBA00022630"/>
    </source>
</evidence>
<keyword evidence="5 11" id="KW-0285">Flavoprotein</keyword>
<feature type="binding site" evidence="11">
    <location>
        <position position="258"/>
    </location>
    <ligand>
        <name>FMN</name>
        <dbReference type="ChEBI" id="CHEBI:58210"/>
    </ligand>
</feature>
<feature type="binding site" evidence="11">
    <location>
        <position position="167"/>
    </location>
    <ligand>
        <name>substrate</name>
    </ligand>
</feature>
<organism evidence="13 14">
    <name type="scientific">Tianweitania sediminis</name>
    <dbReference type="NCBI Taxonomy" id="1502156"/>
    <lineage>
        <taxon>Bacteria</taxon>
        <taxon>Pseudomonadati</taxon>
        <taxon>Pseudomonadota</taxon>
        <taxon>Alphaproteobacteria</taxon>
        <taxon>Hyphomicrobiales</taxon>
        <taxon>Phyllobacteriaceae</taxon>
        <taxon>Tianweitania</taxon>
    </lineage>
</organism>
<evidence type="ECO:0000256" key="4">
    <source>
        <dbReference type="ARBA" id="ARBA00005359"/>
    </source>
</evidence>
<evidence type="ECO:0000256" key="1">
    <source>
        <dbReference type="ARBA" id="ARBA00003125"/>
    </source>
</evidence>
<evidence type="ECO:0000256" key="2">
    <source>
        <dbReference type="ARBA" id="ARBA00004370"/>
    </source>
</evidence>
<accession>A0A8J7UMP4</accession>
<feature type="binding site" evidence="11">
    <location>
        <position position="136"/>
    </location>
    <ligand>
        <name>FMN</name>
        <dbReference type="ChEBI" id="CHEBI:58210"/>
    </ligand>
</feature>
<dbReference type="SUPFAM" id="SSF51395">
    <property type="entry name" value="FMN-linked oxidoreductases"/>
    <property type="match status" value="1"/>
</dbReference>
<dbReference type="GO" id="GO:0106430">
    <property type="term" value="F:dihydroorotate dehydrogenase (quinone) activity"/>
    <property type="evidence" value="ECO:0007669"/>
    <property type="project" value="UniProtKB-EC"/>
</dbReference>
<dbReference type="NCBIfam" id="TIGR01036">
    <property type="entry name" value="pyrD_sub2"/>
    <property type="match status" value="1"/>
</dbReference>
<feature type="binding site" evidence="11">
    <location>
        <begin position="108"/>
        <end position="112"/>
    </location>
    <ligand>
        <name>substrate</name>
    </ligand>
</feature>
<feature type="binding site" evidence="11">
    <location>
        <position position="208"/>
    </location>
    <ligand>
        <name>FMN</name>
        <dbReference type="ChEBI" id="CHEBI:58210"/>
    </ligand>
</feature>
<keyword evidence="7 11" id="KW-0665">Pyrimidine biosynthesis</keyword>
<evidence type="ECO:0000256" key="3">
    <source>
        <dbReference type="ARBA" id="ARBA00005161"/>
    </source>
</evidence>
<evidence type="ECO:0000256" key="6">
    <source>
        <dbReference type="ARBA" id="ARBA00022643"/>
    </source>
</evidence>
<feature type="binding site" evidence="11">
    <location>
        <position position="63"/>
    </location>
    <ligand>
        <name>substrate</name>
    </ligand>
</feature>
<dbReference type="InterPro" id="IPR050074">
    <property type="entry name" value="DHO_dehydrogenase"/>
</dbReference>
<dbReference type="Pfam" id="PF01180">
    <property type="entry name" value="DHO_dh"/>
    <property type="match status" value="1"/>
</dbReference>
<dbReference type="InterPro" id="IPR012135">
    <property type="entry name" value="Dihydroorotate_DH_1_2"/>
</dbReference>
<feature type="binding site" evidence="11">
    <location>
        <position position="287"/>
    </location>
    <ligand>
        <name>FMN</name>
        <dbReference type="ChEBI" id="CHEBI:58210"/>
    </ligand>
</feature>
<reference evidence="13" key="1">
    <citation type="submission" date="2021-03" db="EMBL/GenBank/DDBJ databases">
        <title>Genome sequencing and assembly of Tianweitania sediminis.</title>
        <authorList>
            <person name="Chhetri G."/>
        </authorList>
    </citation>
    <scope>NUCLEOTIDE SEQUENCE</scope>
    <source>
        <strain evidence="13">Z8</strain>
    </source>
</reference>
<evidence type="ECO:0000256" key="11">
    <source>
        <dbReference type="HAMAP-Rule" id="MF_00225"/>
    </source>
</evidence>
<dbReference type="InterPro" id="IPR005719">
    <property type="entry name" value="Dihydroorotate_DH_2"/>
</dbReference>
<sequence>MRAGTIAQKLLFGLPPETAHGVSITALRSGLVPPFSFRDDRLAVTAAGLTFPNPLGMAAGYDKNAEVPDALLRLGFGFAEVGTVTPLRQPGNQKPRIFRLEDDAAVINRLGFNNAGHDVVFQRLVARRSPGIVGVNIGANKESPDRIADYRLGVGRFAALASYITVNISSPNTPGLRGLQDPDALHRLLTAVTEERSRQAKQPPIFLKIAPDLDDSALEAIAASVLQSGIEGMIISNTTIARPPLKNRQASETGGLSGKPLFHPSTVVLAKMRRLVGPELTLIGVGGVDTAETALDKIQAGADLVQLYTGMIYRGAGIAEQILRGLQFELQRSGAPNLRHLRDSRTEFWASGGI</sequence>
<feature type="domain" description="Dihydroorotate dehydrogenase catalytic" evidence="12">
    <location>
        <begin position="42"/>
        <end position="327"/>
    </location>
</feature>
<comment type="subunit">
    <text evidence="11">Monomer.</text>
</comment>
<dbReference type="EMBL" id="JAGIYY010000008">
    <property type="protein sequence ID" value="MBP0440587.1"/>
    <property type="molecule type" value="Genomic_DNA"/>
</dbReference>
<comment type="caution">
    <text evidence="13">The sequence shown here is derived from an EMBL/GenBank/DDBJ whole genome shotgun (WGS) entry which is preliminary data.</text>
</comment>
<comment type="function">
    <text evidence="1 11">Catalyzes the conversion of dihydroorotate to orotate with quinone as electron acceptor.</text>
</comment>
<dbReference type="EC" id="1.3.5.2" evidence="11"/>
<comment type="pathway">
    <text evidence="3 11">Pyrimidine metabolism; UMP biosynthesis via de novo pathway; orotate from (S)-dihydroorotate (quinone route): step 1/1.</text>
</comment>
<feature type="binding site" evidence="11">
    <location>
        <position position="83"/>
    </location>
    <ligand>
        <name>FMN</name>
        <dbReference type="ChEBI" id="CHEBI:58210"/>
    </ligand>
</feature>
<comment type="catalytic activity">
    <reaction evidence="10 11">
        <text>(S)-dihydroorotate + a quinone = orotate + a quinol</text>
        <dbReference type="Rhea" id="RHEA:30187"/>
        <dbReference type="ChEBI" id="CHEBI:24646"/>
        <dbReference type="ChEBI" id="CHEBI:30839"/>
        <dbReference type="ChEBI" id="CHEBI:30864"/>
        <dbReference type="ChEBI" id="CHEBI:132124"/>
        <dbReference type="EC" id="1.3.5.2"/>
    </reaction>
</comment>
<comment type="cofactor">
    <cofactor evidence="11">
        <name>FMN</name>
        <dbReference type="ChEBI" id="CHEBI:58210"/>
    </cofactor>
    <text evidence="11">Binds 1 FMN per subunit.</text>
</comment>
<dbReference type="RefSeq" id="WP_209336615.1">
    <property type="nucleotide sequence ID" value="NZ_JAGIYY010000008.1"/>
</dbReference>
<dbReference type="AlphaFoldDB" id="A0A8J7UMP4"/>